<dbReference type="STRING" id="69279.BG36_13765"/>
<sequence length="343" mass="38537">MKIVHFHFGKEGGAERFFVHLVNAFAKRGVEQKVIIRPGRSWRSNFHESVEVKESHFRTASLDRVLLPFFVRSLIEKWKPDCVLGWMPKGAKLVPNISGPVKLVRLGDYPTSLRKFRNIDTVVCNTPGIARHVRDLGWQRGIEVISNFTDMASVPPVDRDILDTPKNAYVVSSSGRFVPRKGFDVLVRMLADRPDIYLWLIGGGEEEQNLKALATKLSVAERVRFAGWQKDPRPFIAASDCFAMASKHEPLGNVVLEAWAQGVPVISTRAEGPSWFMRDEENGLMVDIDDHNAFGRAVHRFRSDCALVEKIVEGGSQTLQKMFSEDAVVNAYTALIYSGRSLS</sequence>
<dbReference type="EMBL" id="SNZF01000024">
    <property type="protein sequence ID" value="TDR33226.1"/>
    <property type="molecule type" value="Genomic_DNA"/>
</dbReference>
<dbReference type="PATRIC" id="fig|69279.3.peg.3846"/>
<keyword evidence="2 6" id="KW-0808">Transferase</keyword>
<dbReference type="EMBL" id="JENY01000028">
    <property type="protein sequence ID" value="EXL02865.1"/>
    <property type="molecule type" value="Genomic_DNA"/>
</dbReference>
<gene>
    <name evidence="5" type="ORF">BG36_13765</name>
    <name evidence="6" type="ORF">DES43_12421</name>
</gene>
<feature type="domain" description="Glycosyl transferase family 1" evidence="3">
    <location>
        <begin position="159"/>
        <end position="315"/>
    </location>
</feature>
<evidence type="ECO:0000313" key="6">
    <source>
        <dbReference type="EMBL" id="TDR33226.1"/>
    </source>
</evidence>
<dbReference type="InterPro" id="IPR028098">
    <property type="entry name" value="Glyco_trans_4-like_N"/>
</dbReference>
<dbReference type="CDD" id="cd03811">
    <property type="entry name" value="GT4_GT28_WabH-like"/>
    <property type="match status" value="1"/>
</dbReference>
<evidence type="ECO:0000256" key="1">
    <source>
        <dbReference type="ARBA" id="ARBA00022676"/>
    </source>
</evidence>
<dbReference type="InterPro" id="IPR001296">
    <property type="entry name" value="Glyco_trans_1"/>
</dbReference>
<evidence type="ECO:0000313" key="8">
    <source>
        <dbReference type="Proteomes" id="UP000294958"/>
    </source>
</evidence>
<evidence type="ECO:0000256" key="2">
    <source>
        <dbReference type="ARBA" id="ARBA00022679"/>
    </source>
</evidence>
<evidence type="ECO:0000313" key="5">
    <source>
        <dbReference type="EMBL" id="EXL02865.1"/>
    </source>
</evidence>
<keyword evidence="8" id="KW-1185">Reference proteome</keyword>
<reference evidence="5 7" key="1">
    <citation type="submission" date="2014-02" db="EMBL/GenBank/DDBJ databases">
        <title>Aquamicrobium defluvii Genome sequencing.</title>
        <authorList>
            <person name="Wang X."/>
        </authorList>
    </citation>
    <scope>NUCLEOTIDE SEQUENCE [LARGE SCALE GENOMIC DNA]</scope>
    <source>
        <strain evidence="5 7">W13Z1</strain>
    </source>
</reference>
<comment type="caution">
    <text evidence="5">The sequence shown here is derived from an EMBL/GenBank/DDBJ whole genome shotgun (WGS) entry which is preliminary data.</text>
</comment>
<evidence type="ECO:0000259" key="4">
    <source>
        <dbReference type="Pfam" id="PF13439"/>
    </source>
</evidence>
<dbReference type="Pfam" id="PF00534">
    <property type="entry name" value="Glycos_transf_1"/>
    <property type="match status" value="1"/>
</dbReference>
<feature type="domain" description="Glycosyltransferase subfamily 4-like N-terminal" evidence="4">
    <location>
        <begin position="12"/>
        <end position="151"/>
    </location>
</feature>
<dbReference type="GO" id="GO:0016757">
    <property type="term" value="F:glycosyltransferase activity"/>
    <property type="evidence" value="ECO:0007669"/>
    <property type="project" value="UniProtKB-KW"/>
</dbReference>
<reference evidence="6 8" key="2">
    <citation type="submission" date="2019-03" db="EMBL/GenBank/DDBJ databases">
        <title>Genomic Encyclopedia of Type Strains, Phase IV (KMG-IV): sequencing the most valuable type-strain genomes for metagenomic binning, comparative biology and taxonomic classification.</title>
        <authorList>
            <person name="Goeker M."/>
        </authorList>
    </citation>
    <scope>NUCLEOTIDE SEQUENCE [LARGE SCALE GENOMIC DNA]</scope>
    <source>
        <strain evidence="6 8">DSM 11603</strain>
    </source>
</reference>
<dbReference type="Pfam" id="PF13439">
    <property type="entry name" value="Glyco_transf_4"/>
    <property type="match status" value="1"/>
</dbReference>
<dbReference type="AlphaFoldDB" id="A0A011V308"/>
<evidence type="ECO:0000259" key="3">
    <source>
        <dbReference type="Pfam" id="PF00534"/>
    </source>
</evidence>
<protein>
    <submittedName>
        <fullName evidence="6">Glycosyltransferase involved in cell wall biosynthesis</fullName>
    </submittedName>
    <submittedName>
        <fullName evidence="5">Lipopolysaccharide biosynthesis protein</fullName>
    </submittedName>
</protein>
<dbReference type="Gene3D" id="3.40.50.2000">
    <property type="entry name" value="Glycogen Phosphorylase B"/>
    <property type="match status" value="2"/>
</dbReference>
<keyword evidence="1" id="KW-0328">Glycosyltransferase</keyword>
<dbReference type="PANTHER" id="PTHR12526">
    <property type="entry name" value="GLYCOSYLTRANSFERASE"/>
    <property type="match status" value="1"/>
</dbReference>
<proteinExistence type="predicted"/>
<name>A0A011V308_9HYPH</name>
<accession>A0A011V308</accession>
<dbReference type="Proteomes" id="UP000294958">
    <property type="component" value="Unassembled WGS sequence"/>
</dbReference>
<dbReference type="SUPFAM" id="SSF53756">
    <property type="entry name" value="UDP-Glycosyltransferase/glycogen phosphorylase"/>
    <property type="match status" value="1"/>
</dbReference>
<dbReference type="PANTHER" id="PTHR12526:SF510">
    <property type="entry name" value="D-INOSITOL 3-PHOSPHATE GLYCOSYLTRANSFERASE"/>
    <property type="match status" value="1"/>
</dbReference>
<dbReference type="RefSeq" id="WP_051520719.1">
    <property type="nucleotide sequence ID" value="NZ_KK073900.1"/>
</dbReference>
<dbReference type="eggNOG" id="COG0438">
    <property type="taxonomic scope" value="Bacteria"/>
</dbReference>
<dbReference type="OrthoDB" id="9781738at2"/>
<dbReference type="Proteomes" id="UP000019849">
    <property type="component" value="Unassembled WGS sequence"/>
</dbReference>
<dbReference type="HOGENOM" id="CLU_009583_0_3_5"/>
<organism evidence="5 7">
    <name type="scientific">Aquamicrobium defluvii</name>
    <dbReference type="NCBI Taxonomy" id="69279"/>
    <lineage>
        <taxon>Bacteria</taxon>
        <taxon>Pseudomonadati</taxon>
        <taxon>Pseudomonadota</taxon>
        <taxon>Alphaproteobacteria</taxon>
        <taxon>Hyphomicrobiales</taxon>
        <taxon>Phyllobacteriaceae</taxon>
        <taxon>Aquamicrobium</taxon>
    </lineage>
</organism>
<evidence type="ECO:0000313" key="7">
    <source>
        <dbReference type="Proteomes" id="UP000019849"/>
    </source>
</evidence>